<evidence type="ECO:0000313" key="2">
    <source>
        <dbReference type="EMBL" id="MEX6429446.1"/>
    </source>
</evidence>
<name>A0ABV3Y398_9ACTN</name>
<reference evidence="2 3" key="1">
    <citation type="submission" date="2024-07" db="EMBL/GenBank/DDBJ databases">
        <title>Draft Genome Sequence of Ferrimicrobium acidiphilum Strain YE2023, Isolated from a Pulp of Bioleach Reactor.</title>
        <authorList>
            <person name="Elkina Y.A."/>
            <person name="Bulaeva A.G."/>
            <person name="Beletsky A.V."/>
            <person name="Mardanov A.V."/>
        </authorList>
    </citation>
    <scope>NUCLEOTIDE SEQUENCE [LARGE SCALE GENOMIC DNA]</scope>
    <source>
        <strain evidence="2 3">YE2023</strain>
    </source>
</reference>
<keyword evidence="3" id="KW-1185">Reference proteome</keyword>
<dbReference type="EMBL" id="JBFSHR010000017">
    <property type="protein sequence ID" value="MEX6429446.1"/>
    <property type="molecule type" value="Genomic_DNA"/>
</dbReference>
<feature type="non-terminal residue" evidence="2">
    <location>
        <position position="1"/>
    </location>
</feature>
<gene>
    <name evidence="2" type="ORF">AB6A68_06275</name>
</gene>
<proteinExistence type="predicted"/>
<dbReference type="Proteomes" id="UP001560267">
    <property type="component" value="Unassembled WGS sequence"/>
</dbReference>
<protein>
    <submittedName>
        <fullName evidence="2">Uncharacterized protein</fullName>
    </submittedName>
</protein>
<evidence type="ECO:0000313" key="3">
    <source>
        <dbReference type="Proteomes" id="UP001560267"/>
    </source>
</evidence>
<organism evidence="2 3">
    <name type="scientific">Ferrimicrobium acidiphilum</name>
    <dbReference type="NCBI Taxonomy" id="121039"/>
    <lineage>
        <taxon>Bacteria</taxon>
        <taxon>Bacillati</taxon>
        <taxon>Actinomycetota</taxon>
        <taxon>Acidimicrobiia</taxon>
        <taxon>Acidimicrobiales</taxon>
        <taxon>Acidimicrobiaceae</taxon>
        <taxon>Ferrimicrobium</taxon>
    </lineage>
</organism>
<sequence>LGQTTSEAMPKNASTRREDPPERHRHTPGGPYRRLENPILPSMGPLGHHNSSPERRSVSLRLF</sequence>
<feature type="region of interest" description="Disordered" evidence="1">
    <location>
        <begin position="1"/>
        <end position="63"/>
    </location>
</feature>
<comment type="caution">
    <text evidence="2">The sequence shown here is derived from an EMBL/GenBank/DDBJ whole genome shotgun (WGS) entry which is preliminary data.</text>
</comment>
<accession>A0ABV3Y398</accession>
<evidence type="ECO:0000256" key="1">
    <source>
        <dbReference type="SAM" id="MobiDB-lite"/>
    </source>
</evidence>